<gene>
    <name evidence="13" type="ORF">COHA_004565</name>
</gene>
<keyword evidence="2" id="KW-0813">Transport</keyword>
<dbReference type="Pfam" id="PF00060">
    <property type="entry name" value="Lig_chan"/>
    <property type="match status" value="1"/>
</dbReference>
<keyword evidence="6 11" id="KW-0472">Membrane</keyword>
<reference evidence="13" key="1">
    <citation type="submission" date="2020-11" db="EMBL/GenBank/DDBJ databases">
        <title>Chlorella ohadii genome sequencing and assembly.</title>
        <authorList>
            <person name="Murik O."/>
            <person name="Treves H."/>
            <person name="Kedem I."/>
            <person name="Shotland Y."/>
            <person name="Kaplan A."/>
        </authorList>
    </citation>
    <scope>NUCLEOTIDE SEQUENCE</scope>
    <source>
        <strain evidence="13">1</strain>
    </source>
</reference>
<evidence type="ECO:0000256" key="2">
    <source>
        <dbReference type="ARBA" id="ARBA00022448"/>
    </source>
</evidence>
<dbReference type="Proteomes" id="UP001205105">
    <property type="component" value="Unassembled WGS sequence"/>
</dbReference>
<evidence type="ECO:0000313" key="13">
    <source>
        <dbReference type="EMBL" id="KAI7841698.1"/>
    </source>
</evidence>
<dbReference type="AlphaFoldDB" id="A0AAD5H5J5"/>
<keyword evidence="5" id="KW-0406">Ion transport</keyword>
<keyword evidence="14" id="KW-1185">Reference proteome</keyword>
<keyword evidence="3 11" id="KW-0812">Transmembrane</keyword>
<feature type="transmembrane region" description="Helical" evidence="11">
    <location>
        <begin position="332"/>
        <end position="354"/>
    </location>
</feature>
<keyword evidence="9" id="KW-1071">Ligand-gated ion channel</keyword>
<feature type="transmembrane region" description="Helical" evidence="11">
    <location>
        <begin position="113"/>
        <end position="131"/>
    </location>
</feature>
<dbReference type="InterPro" id="IPR001320">
    <property type="entry name" value="Iontro_rcpt_C"/>
</dbReference>
<keyword evidence="7" id="KW-0675">Receptor</keyword>
<dbReference type="Gene3D" id="1.10.287.70">
    <property type="match status" value="1"/>
</dbReference>
<proteinExistence type="predicted"/>
<organism evidence="13 14">
    <name type="scientific">Chlorella ohadii</name>
    <dbReference type="NCBI Taxonomy" id="2649997"/>
    <lineage>
        <taxon>Eukaryota</taxon>
        <taxon>Viridiplantae</taxon>
        <taxon>Chlorophyta</taxon>
        <taxon>core chlorophytes</taxon>
        <taxon>Trebouxiophyceae</taxon>
        <taxon>Chlorellales</taxon>
        <taxon>Chlorellaceae</taxon>
        <taxon>Chlorella clade</taxon>
        <taxon>Chlorella</taxon>
    </lineage>
</organism>
<dbReference type="InterPro" id="IPR015683">
    <property type="entry name" value="Ionotropic_Glu_rcpt"/>
</dbReference>
<evidence type="ECO:0000256" key="5">
    <source>
        <dbReference type="ARBA" id="ARBA00023065"/>
    </source>
</evidence>
<keyword evidence="4 11" id="KW-1133">Transmembrane helix</keyword>
<feature type="domain" description="Ionotropic glutamate receptor C-terminal" evidence="12">
    <location>
        <begin position="49"/>
        <end position="343"/>
    </location>
</feature>
<evidence type="ECO:0000256" key="8">
    <source>
        <dbReference type="ARBA" id="ARBA00023180"/>
    </source>
</evidence>
<comment type="subcellular location">
    <subcellularLocation>
        <location evidence="1">Membrane</location>
        <topology evidence="1">Multi-pass membrane protein</topology>
    </subcellularLocation>
</comment>
<evidence type="ECO:0000259" key="12">
    <source>
        <dbReference type="Pfam" id="PF00060"/>
    </source>
</evidence>
<dbReference type="GO" id="GO:0016020">
    <property type="term" value="C:membrane"/>
    <property type="evidence" value="ECO:0007669"/>
    <property type="project" value="UniProtKB-SubCell"/>
</dbReference>
<comment type="caution">
    <text evidence="13">The sequence shown here is derived from an EMBL/GenBank/DDBJ whole genome shotgun (WGS) entry which is preliminary data.</text>
</comment>
<keyword evidence="8" id="KW-0325">Glycoprotein</keyword>
<dbReference type="GO" id="GO:0015276">
    <property type="term" value="F:ligand-gated monoatomic ion channel activity"/>
    <property type="evidence" value="ECO:0007669"/>
    <property type="project" value="InterPro"/>
</dbReference>
<dbReference type="PANTHER" id="PTHR18966">
    <property type="entry name" value="IONOTROPIC GLUTAMATE RECEPTOR"/>
    <property type="match status" value="1"/>
</dbReference>
<protein>
    <recommendedName>
        <fullName evidence="12">Ionotropic glutamate receptor C-terminal domain-containing protein</fullName>
    </recommendedName>
</protein>
<evidence type="ECO:0000256" key="4">
    <source>
        <dbReference type="ARBA" id="ARBA00022989"/>
    </source>
</evidence>
<evidence type="ECO:0000256" key="9">
    <source>
        <dbReference type="ARBA" id="ARBA00023286"/>
    </source>
</evidence>
<dbReference type="EMBL" id="JADXDR010000060">
    <property type="protein sequence ID" value="KAI7841698.1"/>
    <property type="molecule type" value="Genomic_DNA"/>
</dbReference>
<evidence type="ECO:0000256" key="6">
    <source>
        <dbReference type="ARBA" id="ARBA00023136"/>
    </source>
</evidence>
<evidence type="ECO:0000256" key="11">
    <source>
        <dbReference type="SAM" id="Phobius"/>
    </source>
</evidence>
<sequence>MSATEDALSAGVMFSDFPSTCSGIAVLTRARLQQSSIWFFLQPLAWGVWVLWLGLTAALIILMWLADVSYADDRSQYAQGWRGFGDAAFVTSTMSFTRAGANRFDHGTLAARLLGLFAAFFFMIFFTIYTAQLAGRLAVSSLQSSFASLRTGDFAVVYPRNLAWAAASAHIAGVPIDNWEDPAVRDAAFWLMDNAAHPSGQPPPTVQAALDSGAFSREVPDALLILLSQARLAAAQYCNLFIVGEQIQTTKQALAFPAAAPNITRRAFSIAENRLQEAESFFDASRTEAFLLTVNATDFHPARCPGKLPVSSSLLGQGGSSGSQDQIQVNQILGLLVVLGVGMAASGLLMLWGCRSRRKRQWLRRHARAMLLPLWTCCGRQAGGKTAPAPEAPAPAGSDT</sequence>
<evidence type="ECO:0000256" key="1">
    <source>
        <dbReference type="ARBA" id="ARBA00004141"/>
    </source>
</evidence>
<accession>A0AAD5H5J5</accession>
<evidence type="ECO:0000313" key="14">
    <source>
        <dbReference type="Proteomes" id="UP001205105"/>
    </source>
</evidence>
<evidence type="ECO:0000256" key="10">
    <source>
        <dbReference type="ARBA" id="ARBA00023303"/>
    </source>
</evidence>
<evidence type="ECO:0000256" key="3">
    <source>
        <dbReference type="ARBA" id="ARBA00022692"/>
    </source>
</evidence>
<name>A0AAD5H5J5_9CHLO</name>
<evidence type="ECO:0000256" key="7">
    <source>
        <dbReference type="ARBA" id="ARBA00023170"/>
    </source>
</evidence>
<feature type="transmembrane region" description="Helical" evidence="11">
    <location>
        <begin position="44"/>
        <end position="66"/>
    </location>
</feature>
<keyword evidence="10" id="KW-0407">Ion channel</keyword>